<keyword evidence="2" id="KW-1185">Reference proteome</keyword>
<dbReference type="EMBL" id="BSDY01000022">
    <property type="protein sequence ID" value="GLI57674.1"/>
    <property type="molecule type" value="Genomic_DNA"/>
</dbReference>
<protein>
    <submittedName>
        <fullName evidence="1">Uncharacterized protein</fullName>
    </submittedName>
</protein>
<accession>A0A9W6GPI1</accession>
<evidence type="ECO:0000313" key="1">
    <source>
        <dbReference type="EMBL" id="GLI57674.1"/>
    </source>
</evidence>
<reference evidence="1" key="1">
    <citation type="submission" date="2022-12" db="EMBL/GenBank/DDBJ databases">
        <title>Reference genome sequencing for broad-spectrum identification of bacterial and archaeal isolates by mass spectrometry.</title>
        <authorList>
            <person name="Sekiguchi Y."/>
            <person name="Tourlousse D.M."/>
        </authorList>
    </citation>
    <scope>NUCLEOTIDE SEQUENCE</scope>
    <source>
        <strain evidence="1">10succ1</strain>
    </source>
</reference>
<name>A0A9W6GPI1_9FUSO</name>
<sequence length="261" mass="28997">MKKKGSALVFSVLMLSFFLALSLNIFFQARKKAERAGVKVQGERTTNNIDIASSLGYQELQLAEKLVREGIVYDESHPNKNDSYTLPATGSYLYIDPATGDFNSGKRYAGIQINNFIDYFSSSWDPGGTLSQKLIMGERISDGRVVSRMWQSAGTGSTLIPLWDSGSTSIGGYSLKTAPDFENDLDATKPGLQAAALYEKFIFLDNFTVKIREGRPDEEVLEDLQSVFRLEVTEEFDYVDSGTNITISNRQITSFIIEALD</sequence>
<organism evidence="1 2">
    <name type="scientific">Propionigenium maris DSM 9537</name>
    <dbReference type="NCBI Taxonomy" id="1123000"/>
    <lineage>
        <taxon>Bacteria</taxon>
        <taxon>Fusobacteriati</taxon>
        <taxon>Fusobacteriota</taxon>
        <taxon>Fusobacteriia</taxon>
        <taxon>Fusobacteriales</taxon>
        <taxon>Fusobacteriaceae</taxon>
        <taxon>Propionigenium</taxon>
    </lineage>
</organism>
<gene>
    <name evidence="1" type="ORF">PM10SUCC1_31880</name>
</gene>
<evidence type="ECO:0000313" key="2">
    <source>
        <dbReference type="Proteomes" id="UP001144471"/>
    </source>
</evidence>
<comment type="caution">
    <text evidence="1">The sequence shown here is derived from an EMBL/GenBank/DDBJ whole genome shotgun (WGS) entry which is preliminary data.</text>
</comment>
<dbReference type="Proteomes" id="UP001144471">
    <property type="component" value="Unassembled WGS sequence"/>
</dbReference>
<dbReference type="AlphaFoldDB" id="A0A9W6GPI1"/>
<proteinExistence type="predicted"/>
<dbReference type="RefSeq" id="WP_281837351.1">
    <property type="nucleotide sequence ID" value="NZ_BSDY01000022.1"/>
</dbReference>